<dbReference type="InterPro" id="IPR036770">
    <property type="entry name" value="Ankyrin_rpt-contain_sf"/>
</dbReference>
<dbReference type="RefSeq" id="WP_028387045.1">
    <property type="nucleotide sequence ID" value="NZ_CAAAHN010000001.1"/>
</dbReference>
<protein>
    <submittedName>
        <fullName evidence="1">Ankyrin-repeat containing protein, substrate of the Dot/Icm secretion system</fullName>
    </submittedName>
</protein>
<dbReference type="Pfam" id="PF12796">
    <property type="entry name" value="Ank_2"/>
    <property type="match status" value="1"/>
</dbReference>
<keyword evidence="2" id="KW-1185">Reference proteome</keyword>
<dbReference type="OrthoDB" id="5642684at2"/>
<name>A0A0W0U470_9GAMM</name>
<evidence type="ECO:0000313" key="1">
    <source>
        <dbReference type="EMBL" id="KTD02878.1"/>
    </source>
</evidence>
<dbReference type="PROSITE" id="PS50297">
    <property type="entry name" value="ANK_REP_REGION"/>
    <property type="match status" value="1"/>
</dbReference>
<dbReference type="Gene3D" id="1.25.40.20">
    <property type="entry name" value="Ankyrin repeat-containing domain"/>
    <property type="match status" value="1"/>
</dbReference>
<proteinExistence type="predicted"/>
<dbReference type="SMART" id="SM00248">
    <property type="entry name" value="ANK"/>
    <property type="match status" value="2"/>
</dbReference>
<dbReference type="InterPro" id="IPR002110">
    <property type="entry name" value="Ankyrin_rpt"/>
</dbReference>
<dbReference type="PATRIC" id="fig|45065.4.peg.652"/>
<dbReference type="SUPFAM" id="SSF48403">
    <property type="entry name" value="Ankyrin repeat"/>
    <property type="match status" value="1"/>
</dbReference>
<organism evidence="1 2">
    <name type="scientific">Legionella geestiana</name>
    <dbReference type="NCBI Taxonomy" id="45065"/>
    <lineage>
        <taxon>Bacteria</taxon>
        <taxon>Pseudomonadati</taxon>
        <taxon>Pseudomonadota</taxon>
        <taxon>Gammaproteobacteria</taxon>
        <taxon>Legionellales</taxon>
        <taxon>Legionellaceae</taxon>
        <taxon>Legionella</taxon>
    </lineage>
</organism>
<gene>
    <name evidence="1" type="primary">legA</name>
    <name evidence="1" type="ORF">Lgee_0613</name>
</gene>
<reference evidence="1 2" key="1">
    <citation type="submission" date="2015-11" db="EMBL/GenBank/DDBJ databases">
        <title>Genomic analysis of 38 Legionella species identifies large and diverse effector repertoires.</title>
        <authorList>
            <person name="Burstein D."/>
            <person name="Amaro F."/>
            <person name="Zusman T."/>
            <person name="Lifshitz Z."/>
            <person name="Cohen O."/>
            <person name="Gilbert J.A."/>
            <person name="Pupko T."/>
            <person name="Shuman H.A."/>
            <person name="Segal G."/>
        </authorList>
    </citation>
    <scope>NUCLEOTIDE SEQUENCE [LARGE SCALE GENOMIC DNA]</scope>
    <source>
        <strain evidence="1 2">ATCC 49504</strain>
    </source>
</reference>
<dbReference type="EMBL" id="LNYC01000017">
    <property type="protein sequence ID" value="KTD02878.1"/>
    <property type="molecule type" value="Genomic_DNA"/>
</dbReference>
<sequence length="538" mass="59234">MFEEKTPHIMVYADCHNSHAKGDFQLACLIAHDLQRQLLERHSSVKVVLSTSETSMERLTSMYPQTGDGLHIRGMDIPVRTLQQFDMLNNSLIAFVDANRCKPAPSEIVLRVLEPETRYLFVHGPHRTSQKRNSPGWIIEMLQWMGSAPELFRLLHPDTLSIGACGLGSERYGLPDIDFPADGASTSAPELNDYGFMYFSKREPDKILAMVEQYMVLANLSRYVVVGPAGTIIAPDGVDALPRATFSEKVFTTFSTVSNHDMRRLIKGAVCPLVVTTGTISTIEAMSDGKLSFYDYRGLNTGFVVNMIEAVRALNDNSRGEDITQLGMLLLGPKPLAPLHLDKTKELLAIQDVREGLINAQQNLVKQAQGRLAPRLLDIIGAAKDESLLARQHKIACLSLTRKDDSEPPKGGQAVRRAAFGNHLYALKIFLKYLPLTEVDSQGGPRERTALHFAALMGHEEAVILLLRKGANPWVKDIDGNTPIDLAATSKALSPEKCVHLADRMRTHAILTDTSASTSISTSTPTSQCGYESSCITQ</sequence>
<dbReference type="PANTHER" id="PTHR24171">
    <property type="entry name" value="ANKYRIN REPEAT DOMAIN-CONTAINING PROTEIN 39-RELATED"/>
    <property type="match status" value="1"/>
</dbReference>
<evidence type="ECO:0000313" key="2">
    <source>
        <dbReference type="Proteomes" id="UP000054785"/>
    </source>
</evidence>
<comment type="caution">
    <text evidence="1">The sequence shown here is derived from an EMBL/GenBank/DDBJ whole genome shotgun (WGS) entry which is preliminary data.</text>
</comment>
<dbReference type="AlphaFoldDB" id="A0A0W0U470"/>
<accession>A0A0W0U470</accession>
<dbReference type="STRING" id="45065.Lgee_0613"/>
<dbReference type="PROSITE" id="PS50088">
    <property type="entry name" value="ANK_REPEAT"/>
    <property type="match status" value="1"/>
</dbReference>
<dbReference type="Proteomes" id="UP000054785">
    <property type="component" value="Unassembled WGS sequence"/>
</dbReference>